<evidence type="ECO:0000313" key="2">
    <source>
        <dbReference type="EMBL" id="QEC61536.1"/>
    </source>
</evidence>
<dbReference type="OrthoDB" id="796042at2"/>
<dbReference type="AlphaFoldDB" id="A0A5B8USW5"/>
<evidence type="ECO:0008006" key="4">
    <source>
        <dbReference type="Google" id="ProtNLM"/>
    </source>
</evidence>
<evidence type="ECO:0000256" key="1">
    <source>
        <dbReference type="SAM" id="SignalP"/>
    </source>
</evidence>
<dbReference type="Proteomes" id="UP000321479">
    <property type="component" value="Chromosome"/>
</dbReference>
<reference evidence="2 3" key="1">
    <citation type="journal article" date="2017" name="Curr. Microbiol.">
        <title>Mucilaginibacter ginsenosidivorans sp. nov., Isolated from Soil of Ginseng Field.</title>
        <authorList>
            <person name="Kim M.M."/>
            <person name="Siddiqi M.Z."/>
            <person name="Im W.T."/>
        </authorList>
    </citation>
    <scope>NUCLEOTIDE SEQUENCE [LARGE SCALE GENOMIC DNA]</scope>
    <source>
        <strain evidence="2 3">Gsoil 3017</strain>
    </source>
</reference>
<proteinExistence type="predicted"/>
<gene>
    <name evidence="2" type="ORF">FRZ54_02695</name>
</gene>
<protein>
    <recommendedName>
        <fullName evidence="4">Secretion protein</fullName>
    </recommendedName>
</protein>
<organism evidence="2 3">
    <name type="scientific">Mucilaginibacter ginsenosidivorans</name>
    <dbReference type="NCBI Taxonomy" id="398053"/>
    <lineage>
        <taxon>Bacteria</taxon>
        <taxon>Pseudomonadati</taxon>
        <taxon>Bacteroidota</taxon>
        <taxon>Sphingobacteriia</taxon>
        <taxon>Sphingobacteriales</taxon>
        <taxon>Sphingobacteriaceae</taxon>
        <taxon>Mucilaginibacter</taxon>
    </lineage>
</organism>
<sequence>MKKTIAIAALILGIGTSVFAAPKAPKADAGVSFTSLKNDKGFGVKVAAEKSVIIFYDNEHNVIFKDLVSKGLPTEKGYNISALDNGDYKVEVKTESGSVTKRMHVYEVDGAKSYFFFQE</sequence>
<feature type="signal peptide" evidence="1">
    <location>
        <begin position="1"/>
        <end position="20"/>
    </location>
</feature>
<name>A0A5B8USW5_9SPHI</name>
<keyword evidence="3" id="KW-1185">Reference proteome</keyword>
<feature type="chain" id="PRO_5022752171" description="Secretion protein" evidence="1">
    <location>
        <begin position="21"/>
        <end position="119"/>
    </location>
</feature>
<dbReference type="EMBL" id="CP042436">
    <property type="protein sequence ID" value="QEC61536.1"/>
    <property type="molecule type" value="Genomic_DNA"/>
</dbReference>
<dbReference type="RefSeq" id="WP_147030113.1">
    <property type="nucleotide sequence ID" value="NZ_CP042436.1"/>
</dbReference>
<accession>A0A5B8USW5</accession>
<dbReference type="KEGG" id="mgin:FRZ54_02695"/>
<keyword evidence="1" id="KW-0732">Signal</keyword>
<evidence type="ECO:0000313" key="3">
    <source>
        <dbReference type="Proteomes" id="UP000321479"/>
    </source>
</evidence>